<dbReference type="Proteomes" id="UP000003688">
    <property type="component" value="Unassembled WGS sequence"/>
</dbReference>
<dbReference type="PROSITE" id="PS00626">
    <property type="entry name" value="RCC1_2"/>
    <property type="match status" value="1"/>
</dbReference>
<keyword evidence="2" id="KW-1185">Reference proteome</keyword>
<evidence type="ECO:0008006" key="3">
    <source>
        <dbReference type="Google" id="ProtNLM"/>
    </source>
</evidence>
<dbReference type="PANTHER" id="PTHR45982">
    <property type="entry name" value="REGULATOR OF CHROMOSOME CONDENSATION"/>
    <property type="match status" value="1"/>
</dbReference>
<gene>
    <name evidence="1" type="ORF">Cflav_PD1592</name>
</gene>
<dbReference type="PANTHER" id="PTHR45982:SF1">
    <property type="entry name" value="REGULATOR OF CHROMOSOME CONDENSATION"/>
    <property type="match status" value="1"/>
</dbReference>
<dbReference type="InterPro" id="IPR051553">
    <property type="entry name" value="Ran_GTPase-activating"/>
</dbReference>
<dbReference type="SUPFAM" id="SSF50985">
    <property type="entry name" value="RCC1/BLIP-II"/>
    <property type="match status" value="1"/>
</dbReference>
<dbReference type="InterPro" id="IPR000408">
    <property type="entry name" value="Reg_chr_condens"/>
</dbReference>
<dbReference type="RefSeq" id="WP_007416811.1">
    <property type="nucleotide sequence ID" value="NZ_ABOX02000032.1"/>
</dbReference>
<dbReference type="InterPro" id="IPR009091">
    <property type="entry name" value="RCC1/BLIP-II"/>
</dbReference>
<protein>
    <recommendedName>
        <fullName evidence="3">Regulator of chromosome condensation RCC1</fullName>
    </recommendedName>
</protein>
<dbReference type="AlphaFoldDB" id="B9XLX2"/>
<dbReference type="GO" id="GO:0005085">
    <property type="term" value="F:guanyl-nucleotide exchange factor activity"/>
    <property type="evidence" value="ECO:0007669"/>
    <property type="project" value="TreeGrafter"/>
</dbReference>
<organism evidence="1 2">
    <name type="scientific">Pedosphaera parvula (strain Ellin514)</name>
    <dbReference type="NCBI Taxonomy" id="320771"/>
    <lineage>
        <taxon>Bacteria</taxon>
        <taxon>Pseudomonadati</taxon>
        <taxon>Verrucomicrobiota</taxon>
        <taxon>Pedosphaerae</taxon>
        <taxon>Pedosphaerales</taxon>
        <taxon>Pedosphaeraceae</taxon>
        <taxon>Pedosphaera</taxon>
    </lineage>
</organism>
<evidence type="ECO:0000313" key="1">
    <source>
        <dbReference type="EMBL" id="EEF59100.1"/>
    </source>
</evidence>
<reference evidence="1 2" key="1">
    <citation type="journal article" date="2011" name="J. Bacteriol.">
        <title>Genome sequence of 'Pedosphaera parvula' Ellin514, an aerobic Verrucomicrobial isolate from pasture soil.</title>
        <authorList>
            <person name="Kant R."/>
            <person name="van Passel M.W."/>
            <person name="Sangwan P."/>
            <person name="Palva A."/>
            <person name="Lucas S."/>
            <person name="Copeland A."/>
            <person name="Lapidus A."/>
            <person name="Glavina Del Rio T."/>
            <person name="Dalin E."/>
            <person name="Tice H."/>
            <person name="Bruce D."/>
            <person name="Goodwin L."/>
            <person name="Pitluck S."/>
            <person name="Chertkov O."/>
            <person name="Larimer F.W."/>
            <person name="Land M.L."/>
            <person name="Hauser L."/>
            <person name="Brettin T.S."/>
            <person name="Detter J.C."/>
            <person name="Han S."/>
            <person name="de Vos W.M."/>
            <person name="Janssen P.H."/>
            <person name="Smidt H."/>
        </authorList>
    </citation>
    <scope>NUCLEOTIDE SEQUENCE [LARGE SCALE GENOMIC DNA]</scope>
    <source>
        <strain evidence="1 2">Ellin514</strain>
    </source>
</reference>
<evidence type="ECO:0000313" key="2">
    <source>
        <dbReference type="Proteomes" id="UP000003688"/>
    </source>
</evidence>
<dbReference type="EMBL" id="ABOX02000032">
    <property type="protein sequence ID" value="EEF59100.1"/>
    <property type="molecule type" value="Genomic_DNA"/>
</dbReference>
<dbReference type="OrthoDB" id="199452at2"/>
<accession>B9XLX2</accession>
<dbReference type="GO" id="GO:0005737">
    <property type="term" value="C:cytoplasm"/>
    <property type="evidence" value="ECO:0007669"/>
    <property type="project" value="TreeGrafter"/>
</dbReference>
<comment type="caution">
    <text evidence="1">The sequence shown here is derived from an EMBL/GenBank/DDBJ whole genome shotgun (WGS) entry which is preliminary data.</text>
</comment>
<sequence precursor="true">MKKPALIIGILFFLLAGWTLYKIFYGSPLPQVTKAMIPPPVVVTLTSSNAPLRIFPGAGNTTFLLPDNSLWRWGMSHGQGIRLLVPTLVETNSSWRQILTANSRTVALHTDGTLWEWGWRGGPRYVTTPQQVDTNHDWVSVTAGDLHSVALKRNGTLWAWGDNSLGQLGPSASQYQTNLIQLGTNRDWMAIGGRGQIIFALREDHTLWIWGQVPNASAGQFAALPALLPFSSDTNWIANNAGNLSHIRNNKGEIYSPSSAASNPTMPAAQFGQQIATNIFTDQFAMVVTDKPKCFALHTDGTLWEMNIRYRPGVLEPTHKWSRVGTRSDWVSLCDASGAAIAMTSDGTVWMWGADLGQEPVPDTRSRIQLLKNRFLSFIGSPPLGSTTSAYYPVQREPRPLLRLVYSNTNQVADKK</sequence>
<name>B9XLX2_PEDPL</name>
<dbReference type="Gene3D" id="2.130.10.30">
    <property type="entry name" value="Regulator of chromosome condensation 1/beta-lactamase-inhibitor protein II"/>
    <property type="match status" value="1"/>
</dbReference>
<dbReference type="PROSITE" id="PS50012">
    <property type="entry name" value="RCC1_3"/>
    <property type="match status" value="1"/>
</dbReference>
<dbReference type="STRING" id="320771.Cflav_PD1592"/>
<dbReference type="Pfam" id="PF13540">
    <property type="entry name" value="RCC1_2"/>
    <property type="match status" value="1"/>
</dbReference>
<proteinExistence type="predicted"/>